<feature type="non-terminal residue" evidence="2">
    <location>
        <position position="185"/>
    </location>
</feature>
<evidence type="ECO:0008006" key="3">
    <source>
        <dbReference type="Google" id="ProtNLM"/>
    </source>
</evidence>
<comment type="caution">
    <text evidence="2">The sequence shown here is derived from an EMBL/GenBank/DDBJ whole genome shotgun (WGS) entry which is preliminary data.</text>
</comment>
<name>X1HGR7_9ZZZZ</name>
<evidence type="ECO:0000313" key="2">
    <source>
        <dbReference type="EMBL" id="GAH53004.1"/>
    </source>
</evidence>
<sequence length="185" mass="21008">MPNTLFPVFPPDSKYINSKIAFKIINDTIYYFNGEMPIYHHHKDDYQSFRYITSQIVDLGIAKQMEIVRTFKVSKESVKRWVKTYREQGGNGFFNTRNGKKKGNVLTDDILGKIQSELNLGKLPKVIGNEFKIKPDTIKKAISDGRLTKLQLTNLPDQGVKTKSERSQIDSTSPLGMGCTNTSGR</sequence>
<accession>X1HGR7</accession>
<dbReference type="SUPFAM" id="SSF48295">
    <property type="entry name" value="TrpR-like"/>
    <property type="match status" value="1"/>
</dbReference>
<dbReference type="GO" id="GO:0043565">
    <property type="term" value="F:sequence-specific DNA binding"/>
    <property type="evidence" value="ECO:0007669"/>
    <property type="project" value="InterPro"/>
</dbReference>
<reference evidence="2" key="1">
    <citation type="journal article" date="2014" name="Front. Microbiol.">
        <title>High frequency of phylogenetically diverse reductive dehalogenase-homologous genes in deep subseafloor sedimentary metagenomes.</title>
        <authorList>
            <person name="Kawai M."/>
            <person name="Futagami T."/>
            <person name="Toyoda A."/>
            <person name="Takaki Y."/>
            <person name="Nishi S."/>
            <person name="Hori S."/>
            <person name="Arai W."/>
            <person name="Tsubouchi T."/>
            <person name="Morono Y."/>
            <person name="Uchiyama I."/>
            <person name="Ito T."/>
            <person name="Fujiyama A."/>
            <person name="Inagaki F."/>
            <person name="Takami H."/>
        </authorList>
    </citation>
    <scope>NUCLEOTIDE SEQUENCE</scope>
    <source>
        <strain evidence="2">Expedition CK06-06</strain>
    </source>
</reference>
<gene>
    <name evidence="2" type="ORF">S03H2_30018</name>
</gene>
<feature type="region of interest" description="Disordered" evidence="1">
    <location>
        <begin position="158"/>
        <end position="185"/>
    </location>
</feature>
<dbReference type="EMBL" id="BARU01018143">
    <property type="protein sequence ID" value="GAH53004.1"/>
    <property type="molecule type" value="Genomic_DNA"/>
</dbReference>
<proteinExistence type="predicted"/>
<feature type="compositionally biased region" description="Polar residues" evidence="1">
    <location>
        <begin position="169"/>
        <end position="185"/>
    </location>
</feature>
<dbReference type="AlphaFoldDB" id="X1HGR7"/>
<organism evidence="2">
    <name type="scientific">marine sediment metagenome</name>
    <dbReference type="NCBI Taxonomy" id="412755"/>
    <lineage>
        <taxon>unclassified sequences</taxon>
        <taxon>metagenomes</taxon>
        <taxon>ecological metagenomes</taxon>
    </lineage>
</organism>
<protein>
    <recommendedName>
        <fullName evidence="3">Helix-turn-helix domain-containing protein</fullName>
    </recommendedName>
</protein>
<dbReference type="InterPro" id="IPR010921">
    <property type="entry name" value="Trp_repressor/repl_initiator"/>
</dbReference>
<evidence type="ECO:0000256" key="1">
    <source>
        <dbReference type="SAM" id="MobiDB-lite"/>
    </source>
</evidence>